<protein>
    <submittedName>
        <fullName evidence="1">Uncharacterized protein</fullName>
    </submittedName>
</protein>
<keyword evidence="2" id="KW-1185">Reference proteome</keyword>
<sequence length="321" mass="34900">EFNAKLKVYFSKAIANDVGGQLPVDPSQFQSDFVDADGNVNQTVADAVAMLDMKVVLGRLDVMLGYAMVADKLGVKNESLNEPCLQMCAAILPAVKKMVECQAEGKSKAFPDNQKFSFAREAPFLEKFTSANAEIQSFKTSTGNFGEAKDVAVKSLTAWQDAVVKTIFVQADLSVSQLSQDQGHTESVQAVESLLLENLNEIIDGMGDPETAEKLIACSGRFDMMQFLKVNAGSDGGGTKRLEKLVSALSGASADAKQIKTYNDAIEEATKTRTKVRLQITARSGMLIVQKKKTGEVTQFLKQAKELKVSLPKKLRTRIDE</sequence>
<feature type="non-terminal residue" evidence="1">
    <location>
        <position position="321"/>
    </location>
</feature>
<comment type="caution">
    <text evidence="1">The sequence shown here is derived from an EMBL/GenBank/DDBJ whole genome shotgun (WGS) entry which is preliminary data.</text>
</comment>
<dbReference type="EMBL" id="CAUYUJ010016961">
    <property type="protein sequence ID" value="CAK0870431.1"/>
    <property type="molecule type" value="Genomic_DNA"/>
</dbReference>
<evidence type="ECO:0000313" key="2">
    <source>
        <dbReference type="Proteomes" id="UP001189429"/>
    </source>
</evidence>
<dbReference type="Proteomes" id="UP001189429">
    <property type="component" value="Unassembled WGS sequence"/>
</dbReference>
<gene>
    <name evidence="1" type="ORF">PCOR1329_LOCUS56551</name>
</gene>
<feature type="non-terminal residue" evidence="1">
    <location>
        <position position="1"/>
    </location>
</feature>
<reference evidence="1" key="1">
    <citation type="submission" date="2023-10" db="EMBL/GenBank/DDBJ databases">
        <authorList>
            <person name="Chen Y."/>
            <person name="Shah S."/>
            <person name="Dougan E. K."/>
            <person name="Thang M."/>
            <person name="Chan C."/>
        </authorList>
    </citation>
    <scope>NUCLEOTIDE SEQUENCE [LARGE SCALE GENOMIC DNA]</scope>
</reference>
<organism evidence="1 2">
    <name type="scientific">Prorocentrum cordatum</name>
    <dbReference type="NCBI Taxonomy" id="2364126"/>
    <lineage>
        <taxon>Eukaryota</taxon>
        <taxon>Sar</taxon>
        <taxon>Alveolata</taxon>
        <taxon>Dinophyceae</taxon>
        <taxon>Prorocentrales</taxon>
        <taxon>Prorocentraceae</taxon>
        <taxon>Prorocentrum</taxon>
    </lineage>
</organism>
<evidence type="ECO:0000313" key="1">
    <source>
        <dbReference type="EMBL" id="CAK0870431.1"/>
    </source>
</evidence>
<proteinExistence type="predicted"/>
<accession>A0ABN9VBN1</accession>
<name>A0ABN9VBN1_9DINO</name>